<comment type="caution">
    <text evidence="5">The sequence shown here is derived from an EMBL/GenBank/DDBJ whole genome shotgun (WGS) entry which is preliminary data.</text>
</comment>
<proteinExistence type="predicted"/>
<dbReference type="InterPro" id="IPR025282">
    <property type="entry name" value="DUF4214"/>
</dbReference>
<evidence type="ECO:0000256" key="2">
    <source>
        <dbReference type="SAM" id="MobiDB-lite"/>
    </source>
</evidence>
<dbReference type="Proteomes" id="UP000540929">
    <property type="component" value="Unassembled WGS sequence"/>
</dbReference>
<dbReference type="EMBL" id="JACCAS010000002">
    <property type="protein sequence ID" value="NYH27622.1"/>
    <property type="molecule type" value="Genomic_DNA"/>
</dbReference>
<feature type="domain" description="Glycosyl transferase family 1" evidence="3">
    <location>
        <begin position="376"/>
        <end position="525"/>
    </location>
</feature>
<feature type="domain" description="Glycosyl transferase family 1" evidence="3">
    <location>
        <begin position="798"/>
        <end position="944"/>
    </location>
</feature>
<dbReference type="GO" id="GO:0016757">
    <property type="term" value="F:glycosyltransferase activity"/>
    <property type="evidence" value="ECO:0007669"/>
    <property type="project" value="InterPro"/>
</dbReference>
<dbReference type="Gene3D" id="3.40.50.2000">
    <property type="entry name" value="Glycogen Phosphorylase B"/>
    <property type="match status" value="2"/>
</dbReference>
<dbReference type="InterPro" id="IPR001296">
    <property type="entry name" value="Glyco_trans_1"/>
</dbReference>
<accession>A0A7Z0BCJ2</accession>
<evidence type="ECO:0000256" key="1">
    <source>
        <dbReference type="ARBA" id="ARBA00022679"/>
    </source>
</evidence>
<dbReference type="Pfam" id="PF00534">
    <property type="entry name" value="Glycos_transf_1"/>
    <property type="match status" value="2"/>
</dbReference>
<reference evidence="5 6" key="1">
    <citation type="submission" date="2020-07" db="EMBL/GenBank/DDBJ databases">
        <title>Exploring microbial biodiversity for novel pathways involved in the catabolism of aromatic compounds derived from lignin.</title>
        <authorList>
            <person name="Elkins J."/>
        </authorList>
    </citation>
    <scope>NUCLEOTIDE SEQUENCE [LARGE SCALE GENOMIC DNA]</scope>
    <source>
        <strain evidence="5 6">H2C3C</strain>
    </source>
</reference>
<evidence type="ECO:0000259" key="3">
    <source>
        <dbReference type="Pfam" id="PF00534"/>
    </source>
</evidence>
<dbReference type="RefSeq" id="WP_179746838.1">
    <property type="nucleotide sequence ID" value="NZ_JACCAS010000002.1"/>
</dbReference>
<dbReference type="Pfam" id="PF13946">
    <property type="entry name" value="DUF4214"/>
    <property type="match status" value="1"/>
</dbReference>
<evidence type="ECO:0000259" key="4">
    <source>
        <dbReference type="Pfam" id="PF13946"/>
    </source>
</evidence>
<evidence type="ECO:0000313" key="5">
    <source>
        <dbReference type="EMBL" id="NYH27622.1"/>
    </source>
</evidence>
<dbReference type="PANTHER" id="PTHR46401">
    <property type="entry name" value="GLYCOSYLTRANSFERASE WBBK-RELATED"/>
    <property type="match status" value="1"/>
</dbReference>
<organism evidence="5 6">
    <name type="scientific">Paraburkholderia bryophila</name>
    <dbReference type="NCBI Taxonomy" id="420952"/>
    <lineage>
        <taxon>Bacteria</taxon>
        <taxon>Pseudomonadati</taxon>
        <taxon>Pseudomonadota</taxon>
        <taxon>Betaproteobacteria</taxon>
        <taxon>Burkholderiales</taxon>
        <taxon>Burkholderiaceae</taxon>
        <taxon>Paraburkholderia</taxon>
    </lineage>
</organism>
<protein>
    <submittedName>
        <fullName evidence="5">Glycosyltransferase involved in cell wall biosynthesis</fullName>
    </submittedName>
</protein>
<dbReference type="PANTHER" id="PTHR46401:SF2">
    <property type="entry name" value="GLYCOSYLTRANSFERASE WBBK-RELATED"/>
    <property type="match status" value="1"/>
</dbReference>
<keyword evidence="6" id="KW-1185">Reference proteome</keyword>
<feature type="domain" description="DUF4214" evidence="4">
    <location>
        <begin position="14"/>
        <end position="64"/>
    </location>
</feature>
<keyword evidence="1 5" id="KW-0808">Transferase</keyword>
<evidence type="ECO:0000313" key="6">
    <source>
        <dbReference type="Proteomes" id="UP000540929"/>
    </source>
</evidence>
<gene>
    <name evidence="5" type="ORF">GGD40_007193</name>
</gene>
<feature type="region of interest" description="Disordered" evidence="2">
    <location>
        <begin position="99"/>
        <end position="123"/>
    </location>
</feature>
<dbReference type="AlphaFoldDB" id="A0A7Z0BCJ2"/>
<name>A0A7Z0BCJ2_9BURK</name>
<dbReference type="SUPFAM" id="SSF53756">
    <property type="entry name" value="UDP-Glycosyltransferase/glycogen phosphorylase"/>
    <property type="match status" value="2"/>
</dbReference>
<sequence>MTAANNVEQLLALDGRNFVRVAYVTLLGREPDDHGAEHYMHQLIKGISKARVLVDIGSSAEAVAHGAHLEGLDKLTRRGRLALSTLTYVKRMFRNDAEDKSSQRGVATIPGGPTSPEPETVKSAAKPMVRATKHRAIKTPAKSNGPQFWFDLTTSFEWTGGVVGIIRAELEIACGLKKADPNVRFSMQLANGFVEIPDSELQWLFNARNVADAYMRFFGRYPRDTQEGNTDAGTIEVNMPASGRLTHPYGPGDVVVSVGWMDSRKEAYFSRLKAAFPKVFITYLIYDVILLRPETRHFYAEEGQSKFENYIKWISEHADFTLFGGETAKRDTLELQTRMGWPTPPGAAIKFGSDIVKLTEETIEPKLLADMGITGQFIITVGSLEPRKNHDTLYKAYLMALATDWERTPQLVICGKPMWRVDDLVDSLNRDPRLTGKVIRLSPTDTQLAALYKHCAFTVLPSLYEGWSLTLPESLSQGKFCLATDTPPLREIGRDLIDYAPAWDVRTWADKILLYANDKTLLNQYERRIASEWPVTTWQATSQMVYDHVKAFAKTAVPSKRKPEIWMDLSLSFLHWQGGVNGIIRAELTFARYLDRIAPNTHFFAYDHGRVFEIRRDLLLWLFDDSDLSTSYRMFHDFWGKHEADRTGFRSPFAGGAPDTHPDIIESFPDNTIIFFAGIDWVTSGDQHRIKAAVRSRDAGEAILVSQLIYDFTPMLVPHLHAAETSLGYAPFVEYVSQTFDHIAYGGRTAQRDGIAIQKQHGWRTPASDFIEFGSDIDASRAIRTASDEEILTRLGVSKNFVMTVGTVEPRKNHETLYKAYVTLLTRGEIADLPQMLFIGKQGWKSNDFLSILNSDLRTKNRILIISPTDEELDVLYRHCRFTLLPSFYEGWSLTLPESLSYGKLCLTSDVEPLRETGRDLVDYIDPLDTFAWAEKIGYYVTHPKAVAQKETRIRREWKARSWLNSTHMLLDALYAAHEAKRVSSETELSGTGAASARVLTNN</sequence>